<dbReference type="FunFam" id="1.10.10.10:FF:000018">
    <property type="entry name" value="DNA-binding response regulator ResD"/>
    <property type="match status" value="1"/>
</dbReference>
<dbReference type="Gene3D" id="3.40.50.2300">
    <property type="match status" value="1"/>
</dbReference>
<sequence>MTMDKILVVDDEPAIVTLLSYNLKQAGYEVVTATDGAAALSLGLEQSFTCILLDLMLPKLDGMEVTKRLRQEKVRTPIIIVTAKSDEFDKVFGLELGADDYITKPFSPREVLARIKAVIRRAVPTEPAPVSATAPVNRAIMTVGNLQIDQNKYRVTRNGKSISLTPKEFELLVYFVEREGRVLSRDAILNHVWGYDYASETRIVDIHISHLREKIELDPKNPRLIRTVRGFGYEFVGDEHA</sequence>
<dbReference type="RefSeq" id="WP_125070510.1">
    <property type="nucleotide sequence ID" value="NZ_QWZQ01000001.1"/>
</dbReference>
<keyword evidence="3" id="KW-0805">Transcription regulation</keyword>
<keyword evidence="1 7" id="KW-0597">Phosphoprotein</keyword>
<dbReference type="Gene3D" id="6.10.250.690">
    <property type="match status" value="1"/>
</dbReference>
<dbReference type="OrthoDB" id="9790442at2"/>
<dbReference type="Pfam" id="PF00486">
    <property type="entry name" value="Trans_reg_C"/>
    <property type="match status" value="1"/>
</dbReference>
<dbReference type="GO" id="GO:0000156">
    <property type="term" value="F:phosphorelay response regulator activity"/>
    <property type="evidence" value="ECO:0007669"/>
    <property type="project" value="TreeGrafter"/>
</dbReference>
<dbReference type="PROSITE" id="PS51755">
    <property type="entry name" value="OMPR_PHOB"/>
    <property type="match status" value="1"/>
</dbReference>
<evidence type="ECO:0000313" key="12">
    <source>
        <dbReference type="Proteomes" id="UP000283633"/>
    </source>
</evidence>
<evidence type="ECO:0000256" key="1">
    <source>
        <dbReference type="ARBA" id="ARBA00022553"/>
    </source>
</evidence>
<evidence type="ECO:0000256" key="7">
    <source>
        <dbReference type="PROSITE-ProRule" id="PRU00169"/>
    </source>
</evidence>
<dbReference type="InterPro" id="IPR039420">
    <property type="entry name" value="WalR-like"/>
</dbReference>
<dbReference type="FunFam" id="3.40.50.2300:FF:000001">
    <property type="entry name" value="DNA-binding response regulator PhoB"/>
    <property type="match status" value="1"/>
</dbReference>
<name>A0A426DB70_9LACO</name>
<dbReference type="InterPro" id="IPR036388">
    <property type="entry name" value="WH-like_DNA-bd_sf"/>
</dbReference>
<reference evidence="11 12" key="1">
    <citation type="submission" date="2018-08" db="EMBL/GenBank/DDBJ databases">
        <title>Genome Lactobacillus garii FI11369.</title>
        <authorList>
            <person name="Diaz M."/>
            <person name="Narbad A."/>
        </authorList>
    </citation>
    <scope>NUCLEOTIDE SEQUENCE [LARGE SCALE GENOMIC DNA]</scope>
    <source>
        <strain evidence="11 12">FI11369</strain>
    </source>
</reference>
<organism evidence="11 12">
    <name type="scientific">Lactiplantibacillus garii</name>
    <dbReference type="NCBI Taxonomy" id="2306423"/>
    <lineage>
        <taxon>Bacteria</taxon>
        <taxon>Bacillati</taxon>
        <taxon>Bacillota</taxon>
        <taxon>Bacilli</taxon>
        <taxon>Lactobacillales</taxon>
        <taxon>Lactobacillaceae</taxon>
        <taxon>Lactiplantibacillus</taxon>
    </lineage>
</organism>
<dbReference type="InterPro" id="IPR001789">
    <property type="entry name" value="Sig_transdc_resp-reg_receiver"/>
</dbReference>
<keyword evidence="12" id="KW-1185">Reference proteome</keyword>
<evidence type="ECO:0000256" key="4">
    <source>
        <dbReference type="ARBA" id="ARBA00023125"/>
    </source>
</evidence>
<dbReference type="InterPro" id="IPR001867">
    <property type="entry name" value="OmpR/PhoB-type_DNA-bd"/>
</dbReference>
<dbReference type="GO" id="GO:0032993">
    <property type="term" value="C:protein-DNA complex"/>
    <property type="evidence" value="ECO:0007669"/>
    <property type="project" value="TreeGrafter"/>
</dbReference>
<dbReference type="PANTHER" id="PTHR48111:SF73">
    <property type="entry name" value="ALKALINE PHOSPHATASE SYNTHESIS TRANSCRIPTIONAL REGULATORY PROTEIN PHOP"/>
    <property type="match status" value="1"/>
</dbReference>
<protein>
    <submittedName>
        <fullName evidence="11">DNA-binding response regulator</fullName>
    </submittedName>
</protein>
<comment type="caution">
    <text evidence="11">The sequence shown here is derived from an EMBL/GenBank/DDBJ whole genome shotgun (WGS) entry which is preliminary data.</text>
</comment>
<dbReference type="Proteomes" id="UP000283633">
    <property type="component" value="Unassembled WGS sequence"/>
</dbReference>
<keyword evidence="6" id="KW-0804">Transcription</keyword>
<dbReference type="SMART" id="SM00448">
    <property type="entry name" value="REC"/>
    <property type="match status" value="1"/>
</dbReference>
<dbReference type="GO" id="GO:0006355">
    <property type="term" value="P:regulation of DNA-templated transcription"/>
    <property type="evidence" value="ECO:0007669"/>
    <property type="project" value="InterPro"/>
</dbReference>
<keyword evidence="4 8" id="KW-0238">DNA-binding</keyword>
<keyword evidence="2" id="KW-0902">Two-component regulatory system</keyword>
<feature type="domain" description="Response regulatory" evidence="9">
    <location>
        <begin position="5"/>
        <end position="119"/>
    </location>
</feature>
<dbReference type="SUPFAM" id="SSF52172">
    <property type="entry name" value="CheY-like"/>
    <property type="match status" value="1"/>
</dbReference>
<evidence type="ECO:0000256" key="8">
    <source>
        <dbReference type="PROSITE-ProRule" id="PRU01091"/>
    </source>
</evidence>
<evidence type="ECO:0000256" key="3">
    <source>
        <dbReference type="ARBA" id="ARBA00023015"/>
    </source>
</evidence>
<dbReference type="Gene3D" id="1.10.10.10">
    <property type="entry name" value="Winged helix-like DNA-binding domain superfamily/Winged helix DNA-binding domain"/>
    <property type="match status" value="1"/>
</dbReference>
<dbReference type="InterPro" id="IPR016032">
    <property type="entry name" value="Sig_transdc_resp-reg_C-effctor"/>
</dbReference>
<keyword evidence="5" id="KW-0010">Activator</keyword>
<evidence type="ECO:0000256" key="5">
    <source>
        <dbReference type="ARBA" id="ARBA00023159"/>
    </source>
</evidence>
<dbReference type="Pfam" id="PF00072">
    <property type="entry name" value="Response_reg"/>
    <property type="match status" value="1"/>
</dbReference>
<dbReference type="InterPro" id="IPR011006">
    <property type="entry name" value="CheY-like_superfamily"/>
</dbReference>
<proteinExistence type="predicted"/>
<dbReference type="GO" id="GO:0005829">
    <property type="term" value="C:cytosol"/>
    <property type="evidence" value="ECO:0007669"/>
    <property type="project" value="TreeGrafter"/>
</dbReference>
<evidence type="ECO:0000259" key="10">
    <source>
        <dbReference type="PROSITE" id="PS51755"/>
    </source>
</evidence>
<accession>A0A426DB70</accession>
<evidence type="ECO:0000256" key="6">
    <source>
        <dbReference type="ARBA" id="ARBA00023163"/>
    </source>
</evidence>
<dbReference type="PANTHER" id="PTHR48111">
    <property type="entry name" value="REGULATOR OF RPOS"/>
    <property type="match status" value="1"/>
</dbReference>
<feature type="domain" description="OmpR/PhoB-type" evidence="10">
    <location>
        <begin position="138"/>
        <end position="237"/>
    </location>
</feature>
<dbReference type="GO" id="GO:0000976">
    <property type="term" value="F:transcription cis-regulatory region binding"/>
    <property type="evidence" value="ECO:0007669"/>
    <property type="project" value="TreeGrafter"/>
</dbReference>
<feature type="DNA-binding region" description="OmpR/PhoB-type" evidence="8">
    <location>
        <begin position="138"/>
        <end position="237"/>
    </location>
</feature>
<dbReference type="PROSITE" id="PS50110">
    <property type="entry name" value="RESPONSE_REGULATORY"/>
    <property type="match status" value="1"/>
</dbReference>
<dbReference type="AlphaFoldDB" id="A0A426DB70"/>
<dbReference type="SUPFAM" id="SSF46894">
    <property type="entry name" value="C-terminal effector domain of the bipartite response regulators"/>
    <property type="match status" value="1"/>
</dbReference>
<dbReference type="EMBL" id="QWZQ01000001">
    <property type="protein sequence ID" value="RRK11796.1"/>
    <property type="molecule type" value="Genomic_DNA"/>
</dbReference>
<evidence type="ECO:0000313" key="11">
    <source>
        <dbReference type="EMBL" id="RRK11796.1"/>
    </source>
</evidence>
<gene>
    <name evidence="11" type="ORF">D1831_00205</name>
</gene>
<feature type="modified residue" description="4-aspartylphosphate" evidence="7">
    <location>
        <position position="54"/>
    </location>
</feature>
<evidence type="ECO:0000256" key="2">
    <source>
        <dbReference type="ARBA" id="ARBA00023012"/>
    </source>
</evidence>
<dbReference type="SMART" id="SM00862">
    <property type="entry name" value="Trans_reg_C"/>
    <property type="match status" value="1"/>
</dbReference>
<dbReference type="CDD" id="cd00383">
    <property type="entry name" value="trans_reg_C"/>
    <property type="match status" value="1"/>
</dbReference>
<evidence type="ECO:0000259" key="9">
    <source>
        <dbReference type="PROSITE" id="PS50110"/>
    </source>
</evidence>